<name>A0A7C8YKW7_OPUST</name>
<proteinExistence type="predicted"/>
<reference evidence="1" key="1">
    <citation type="journal article" date="2013" name="J. Plant Res.">
        <title>Effect of fungi and light on seed germination of three Opuntia species from semiarid lands of central Mexico.</title>
        <authorList>
            <person name="Delgado-Sanchez P."/>
            <person name="Jimenez-Bremont J.F."/>
            <person name="Guerrero-Gonzalez Mde L."/>
            <person name="Flores J."/>
        </authorList>
    </citation>
    <scope>NUCLEOTIDE SEQUENCE</scope>
    <source>
        <tissue evidence="1">Cladode</tissue>
    </source>
</reference>
<sequence>MKSAPESSASQYTSTIMPRGFSTVSVPGITTRLAPTGILYDLPDDNVRFTNLPSATALSSSACHAMFKKTSSRVVKPIWMSVMPNSLCLSSSSLRVTFSRPSFSRGITNVRNALFSSLGETPR</sequence>
<dbReference type="EMBL" id="GISG01032237">
    <property type="protein sequence ID" value="MBA4620896.1"/>
    <property type="molecule type" value="Transcribed_RNA"/>
</dbReference>
<protein>
    <submittedName>
        <fullName evidence="1">Uncharacterized protein</fullName>
    </submittedName>
</protein>
<dbReference type="EMBL" id="GISG01032238">
    <property type="protein sequence ID" value="MBA4620897.1"/>
    <property type="molecule type" value="Transcribed_RNA"/>
</dbReference>
<dbReference type="EMBL" id="GISG01032236">
    <property type="protein sequence ID" value="MBA4620895.1"/>
    <property type="molecule type" value="Transcribed_RNA"/>
</dbReference>
<accession>A0A7C8YKW7</accession>
<reference evidence="1" key="2">
    <citation type="submission" date="2020-07" db="EMBL/GenBank/DDBJ databases">
        <authorList>
            <person name="Vera ALvarez R."/>
            <person name="Arias-Moreno D.M."/>
            <person name="Jimenez-Jacinto V."/>
            <person name="Jimenez-Bremont J.F."/>
            <person name="Swaminathan K."/>
            <person name="Moose S.P."/>
            <person name="Guerrero-Gonzalez M.L."/>
            <person name="Marino-Ramirez L."/>
            <person name="Landsman D."/>
            <person name="Rodriguez-Kessler M."/>
            <person name="Delgado-Sanchez P."/>
        </authorList>
    </citation>
    <scope>NUCLEOTIDE SEQUENCE</scope>
    <source>
        <tissue evidence="1">Cladode</tissue>
    </source>
</reference>
<dbReference type="AlphaFoldDB" id="A0A7C8YKW7"/>
<organism evidence="1">
    <name type="scientific">Opuntia streptacantha</name>
    <name type="common">Prickly pear cactus</name>
    <name type="synonym">Opuntia cardona</name>
    <dbReference type="NCBI Taxonomy" id="393608"/>
    <lineage>
        <taxon>Eukaryota</taxon>
        <taxon>Viridiplantae</taxon>
        <taxon>Streptophyta</taxon>
        <taxon>Embryophyta</taxon>
        <taxon>Tracheophyta</taxon>
        <taxon>Spermatophyta</taxon>
        <taxon>Magnoliopsida</taxon>
        <taxon>eudicotyledons</taxon>
        <taxon>Gunneridae</taxon>
        <taxon>Pentapetalae</taxon>
        <taxon>Caryophyllales</taxon>
        <taxon>Cactineae</taxon>
        <taxon>Cactaceae</taxon>
        <taxon>Opuntioideae</taxon>
        <taxon>Opuntia</taxon>
    </lineage>
</organism>
<evidence type="ECO:0000313" key="1">
    <source>
        <dbReference type="EMBL" id="MBA4620896.1"/>
    </source>
</evidence>